<proteinExistence type="predicted"/>
<name>A0ABR6G5N1_9HYPH</name>
<protein>
    <recommendedName>
        <fullName evidence="2">Anti-sigma factor NepR domain-containing protein</fullName>
    </recommendedName>
</protein>
<sequence length="96" mass="11040">MSMVEIVFEPIHAPRHAPRTDNRREDELMTPRKKEAADQRKLELRASDILDPNNQIGVRLRSLYAAAQDEAIPDRFLDLLEKLDHAEMMASAKMAE</sequence>
<evidence type="ECO:0000256" key="1">
    <source>
        <dbReference type="SAM" id="MobiDB-lite"/>
    </source>
</evidence>
<comment type="caution">
    <text evidence="3">The sequence shown here is derived from an EMBL/GenBank/DDBJ whole genome shotgun (WGS) entry which is preliminary data.</text>
</comment>
<organism evidence="3 4">
    <name type="scientific">Rhizobium laguerreae</name>
    <dbReference type="NCBI Taxonomy" id="1076926"/>
    <lineage>
        <taxon>Bacteria</taxon>
        <taxon>Pseudomonadati</taxon>
        <taxon>Pseudomonadota</taxon>
        <taxon>Alphaproteobacteria</taxon>
        <taxon>Hyphomicrobiales</taxon>
        <taxon>Rhizobiaceae</taxon>
        <taxon>Rhizobium/Agrobacterium group</taxon>
        <taxon>Rhizobium</taxon>
    </lineage>
</organism>
<dbReference type="Proteomes" id="UP000542811">
    <property type="component" value="Unassembled WGS sequence"/>
</dbReference>
<feature type="compositionally biased region" description="Basic and acidic residues" evidence="1">
    <location>
        <begin position="18"/>
        <end position="40"/>
    </location>
</feature>
<feature type="region of interest" description="Disordered" evidence="1">
    <location>
        <begin position="10"/>
        <end position="40"/>
    </location>
</feature>
<gene>
    <name evidence="3" type="ORF">FHS25_001310</name>
</gene>
<keyword evidence="4" id="KW-1185">Reference proteome</keyword>
<reference evidence="3 4" key="1">
    <citation type="submission" date="2020-08" db="EMBL/GenBank/DDBJ databases">
        <title>Genomic Encyclopedia of Type Strains, Phase III (KMG-III): the genomes of soil and plant-associated and newly described type strains.</title>
        <authorList>
            <person name="Whitman W."/>
        </authorList>
    </citation>
    <scope>NUCLEOTIDE SEQUENCE [LARGE SCALE GENOMIC DNA]</scope>
    <source>
        <strain evidence="3 4">CECT 8280</strain>
    </source>
</reference>
<dbReference type="EMBL" id="JACHXX010000001">
    <property type="protein sequence ID" value="MBB3160878.1"/>
    <property type="molecule type" value="Genomic_DNA"/>
</dbReference>
<accession>A0ABR6G5N1</accession>
<dbReference type="Pfam" id="PF18557">
    <property type="entry name" value="NepR"/>
    <property type="match status" value="1"/>
</dbReference>
<evidence type="ECO:0000259" key="2">
    <source>
        <dbReference type="Pfam" id="PF18557"/>
    </source>
</evidence>
<evidence type="ECO:0000313" key="4">
    <source>
        <dbReference type="Proteomes" id="UP000542811"/>
    </source>
</evidence>
<feature type="domain" description="Anti-sigma factor NepR" evidence="2">
    <location>
        <begin position="54"/>
        <end position="87"/>
    </location>
</feature>
<evidence type="ECO:0000313" key="3">
    <source>
        <dbReference type="EMBL" id="MBB3160878.1"/>
    </source>
</evidence>
<dbReference type="InterPro" id="IPR041649">
    <property type="entry name" value="NepR"/>
</dbReference>